<dbReference type="GO" id="GO:0006887">
    <property type="term" value="P:exocytosis"/>
    <property type="evidence" value="ECO:0007669"/>
    <property type="project" value="UniProtKB-KW"/>
</dbReference>
<dbReference type="InterPro" id="IPR046364">
    <property type="entry name" value="Exo70_C"/>
</dbReference>
<evidence type="ECO:0000313" key="5">
    <source>
        <dbReference type="EMBL" id="PUZ53243.1"/>
    </source>
</evidence>
<dbReference type="GO" id="GO:0000145">
    <property type="term" value="C:exocyst"/>
    <property type="evidence" value="ECO:0007669"/>
    <property type="project" value="InterPro"/>
</dbReference>
<dbReference type="EMBL" id="CM009753">
    <property type="protein sequence ID" value="PUZ53243.1"/>
    <property type="molecule type" value="Genomic_DNA"/>
</dbReference>
<name>A0A2T7DCE6_9POAL</name>
<sequence length="627" mass="71037">MQQTAADDKIYLVMGGSEIHYYISLGWALQNVPLHKTVVLVYIFRPAFDIAMLSRVVQPSDNFLINAYRRGRREHVLTSSELHVRAEKLIVENDDVAAGLLDLIVQHQVTTLILSSMIDRIYGSEGKILEKLEKQAHPSCSIFYLHNGNLISTRQEHDNVYAVETYDLPSFGSSQCLSGSSNNTGDTLSSFFRDSCSTGSGFDVSLLDNLSLENTTSILHDTRFSVVFDHESLNTFKGETASHLNVVGQSQEFHQAFHAKCVEMGIESVFRLDCKKFQKKQWMLIYRWHHVLLFTIRVLDAILTESKQNNISEAVKEPIRLLLNLASKIAKVMKSPEKLFCILNMHRALFDATPILTRVFDAEFVKIEVGGVVAALNESARGMLLELKILVQTYRPQQELTQGSVLTITEFLVKYIKLLVNHTGNLDPILCQGQADDLLNIEGVNLTGRLVSGIIADLESVVQESSSYVSEGLKFLFLVNNTDFVLRQVEESDVRLMVGAHWIKKRHNNIKQYMRDYLSSSWKQVVRPLETATTSSQKRLKNSFLKIFYPTPSPLRSFESALNKACKSQMHWKVCSPVLRVELRTNVIEYVVQAYQAYRDSLEESVRGDLEDLEPNVKSKLSDLFEG</sequence>
<dbReference type="SUPFAM" id="SSF74788">
    <property type="entry name" value="Cullin repeat-like"/>
    <property type="match status" value="1"/>
</dbReference>
<comment type="function">
    <text evidence="3">Component of the exocyst complex.</text>
</comment>
<dbReference type="Gene3D" id="1.20.1280.170">
    <property type="entry name" value="Exocyst complex component Exo70"/>
    <property type="match status" value="1"/>
</dbReference>
<evidence type="ECO:0000256" key="3">
    <source>
        <dbReference type="RuleBase" id="RU365026"/>
    </source>
</evidence>
<feature type="domain" description="Exocyst complex subunit Exo70 C-terminal" evidence="4">
    <location>
        <begin position="305"/>
        <end position="606"/>
    </location>
</feature>
<dbReference type="GO" id="GO:0015031">
    <property type="term" value="P:protein transport"/>
    <property type="evidence" value="ECO:0007669"/>
    <property type="project" value="UniProtKB-KW"/>
</dbReference>
<proteinExistence type="inferred from homology"/>
<gene>
    <name evidence="5" type="ORF">GQ55_5G037700</name>
</gene>
<dbReference type="InterPro" id="IPR016159">
    <property type="entry name" value="Cullin_repeat-like_dom_sf"/>
</dbReference>
<evidence type="ECO:0000313" key="6">
    <source>
        <dbReference type="Proteomes" id="UP000244336"/>
    </source>
</evidence>
<dbReference type="PANTHER" id="PTHR12542">
    <property type="entry name" value="EXOCYST COMPLEX PROTEIN EXO70"/>
    <property type="match status" value="1"/>
</dbReference>
<keyword evidence="3" id="KW-0653">Protein transport</keyword>
<dbReference type="Gramene" id="PUZ53243">
    <property type="protein sequence ID" value="PUZ53243"/>
    <property type="gene ID" value="GQ55_5G037700"/>
</dbReference>
<keyword evidence="2 3" id="KW-0813">Transport</keyword>
<dbReference type="GO" id="GO:0005546">
    <property type="term" value="F:phosphatidylinositol-4,5-bisphosphate binding"/>
    <property type="evidence" value="ECO:0007669"/>
    <property type="project" value="InterPro"/>
</dbReference>
<dbReference type="STRING" id="1504633.A0A2T7DCE6"/>
<dbReference type="OrthoDB" id="657274at2759"/>
<dbReference type="AlphaFoldDB" id="A0A2T7DCE6"/>
<evidence type="ECO:0000256" key="1">
    <source>
        <dbReference type="ARBA" id="ARBA00006756"/>
    </source>
</evidence>
<accession>A0A2T7DCE6</accession>
<keyword evidence="3" id="KW-0268">Exocytosis</keyword>
<protein>
    <recommendedName>
        <fullName evidence="3">Exocyst subunit Exo70 family protein</fullName>
    </recommendedName>
</protein>
<evidence type="ECO:0000259" key="4">
    <source>
        <dbReference type="Pfam" id="PF03081"/>
    </source>
</evidence>
<reference evidence="5 6" key="1">
    <citation type="submission" date="2018-04" db="EMBL/GenBank/DDBJ databases">
        <title>WGS assembly of Panicum hallii var. hallii HAL2.</title>
        <authorList>
            <person name="Lovell J."/>
            <person name="Jenkins J."/>
            <person name="Lowry D."/>
            <person name="Mamidi S."/>
            <person name="Sreedasyam A."/>
            <person name="Weng X."/>
            <person name="Barry K."/>
            <person name="Bonette J."/>
            <person name="Campitelli B."/>
            <person name="Daum C."/>
            <person name="Gordon S."/>
            <person name="Gould B."/>
            <person name="Lipzen A."/>
            <person name="MacQueen A."/>
            <person name="Palacio-Mejia J."/>
            <person name="Plott C."/>
            <person name="Shakirov E."/>
            <person name="Shu S."/>
            <person name="Yoshinaga Y."/>
            <person name="Zane M."/>
            <person name="Rokhsar D."/>
            <person name="Grimwood J."/>
            <person name="Schmutz J."/>
            <person name="Juenger T."/>
        </authorList>
    </citation>
    <scope>NUCLEOTIDE SEQUENCE [LARGE SCALE GENOMIC DNA]</scope>
    <source>
        <strain evidence="6">cv. HAL2</strain>
    </source>
</reference>
<dbReference type="PANTHER" id="PTHR12542:SF94">
    <property type="entry name" value="EXOCYST SUBUNIT EXO70 FAMILY PROTEIN"/>
    <property type="match status" value="1"/>
</dbReference>
<evidence type="ECO:0000256" key="2">
    <source>
        <dbReference type="ARBA" id="ARBA00022448"/>
    </source>
</evidence>
<keyword evidence="6" id="KW-1185">Reference proteome</keyword>
<dbReference type="Proteomes" id="UP000244336">
    <property type="component" value="Chromosome 5"/>
</dbReference>
<organism evidence="5 6">
    <name type="scientific">Panicum hallii var. hallii</name>
    <dbReference type="NCBI Taxonomy" id="1504633"/>
    <lineage>
        <taxon>Eukaryota</taxon>
        <taxon>Viridiplantae</taxon>
        <taxon>Streptophyta</taxon>
        <taxon>Embryophyta</taxon>
        <taxon>Tracheophyta</taxon>
        <taxon>Spermatophyta</taxon>
        <taxon>Magnoliopsida</taxon>
        <taxon>Liliopsida</taxon>
        <taxon>Poales</taxon>
        <taxon>Poaceae</taxon>
        <taxon>PACMAD clade</taxon>
        <taxon>Panicoideae</taxon>
        <taxon>Panicodae</taxon>
        <taxon>Paniceae</taxon>
        <taxon>Panicinae</taxon>
        <taxon>Panicum</taxon>
        <taxon>Panicum sect. Panicum</taxon>
    </lineage>
</organism>
<comment type="similarity">
    <text evidence="1 3">Belongs to the EXO70 family.</text>
</comment>
<dbReference type="Pfam" id="PF03081">
    <property type="entry name" value="Exo70_C"/>
    <property type="match status" value="1"/>
</dbReference>
<dbReference type="InterPro" id="IPR004140">
    <property type="entry name" value="Exo70"/>
</dbReference>